<dbReference type="EC" id="1.3.3.15" evidence="5 11"/>
<comment type="similarity">
    <text evidence="4 11">Belongs to the protoporphyrinogen/coproporphyrinogen oxidase family. Coproporphyrinogen III oxidase subfamily.</text>
</comment>
<evidence type="ECO:0000256" key="2">
    <source>
        <dbReference type="ARBA" id="ARBA00001974"/>
    </source>
</evidence>
<dbReference type="AlphaFoldDB" id="A0A1I3WQY7"/>
<accession>A0A1I3WQY7</accession>
<keyword evidence="8 11" id="KW-0274">FAD</keyword>
<dbReference type="Proteomes" id="UP000198915">
    <property type="component" value="Unassembled WGS sequence"/>
</dbReference>
<keyword evidence="7 11" id="KW-0285">Flavoprotein</keyword>
<evidence type="ECO:0000256" key="7">
    <source>
        <dbReference type="ARBA" id="ARBA00022630"/>
    </source>
</evidence>
<comment type="catalytic activity">
    <reaction evidence="1">
        <text>coproporphyrinogen III + 3 O2 = coproporphyrin III + 3 H2O2</text>
        <dbReference type="Rhea" id="RHEA:43436"/>
        <dbReference type="ChEBI" id="CHEBI:15379"/>
        <dbReference type="ChEBI" id="CHEBI:16240"/>
        <dbReference type="ChEBI" id="CHEBI:57309"/>
        <dbReference type="ChEBI" id="CHEBI:131725"/>
        <dbReference type="EC" id="1.3.3.15"/>
    </reaction>
    <physiologicalReaction direction="left-to-right" evidence="1">
        <dbReference type="Rhea" id="RHEA:43437"/>
    </physiologicalReaction>
</comment>
<dbReference type="EMBL" id="FORT01000008">
    <property type="protein sequence ID" value="SFK09862.1"/>
    <property type="molecule type" value="Genomic_DNA"/>
</dbReference>
<comment type="pathway">
    <text evidence="3 11">Porphyrin-containing compound metabolism; protoheme biosynthesis.</text>
</comment>
<comment type="function">
    <text evidence="11">Involved in coproporphyrin-dependent heme b biosynthesis. Catalyzes the oxidation of coproporphyrinogen III to coproporphyrin III.</text>
</comment>
<keyword evidence="9 11" id="KW-0560">Oxidoreductase</keyword>
<protein>
    <recommendedName>
        <fullName evidence="6 11">Coproporphyrinogen III oxidase</fullName>
        <ecNumber evidence="5 11">1.3.3.15</ecNumber>
    </recommendedName>
</protein>
<evidence type="ECO:0000256" key="9">
    <source>
        <dbReference type="ARBA" id="ARBA00023002"/>
    </source>
</evidence>
<dbReference type="InterPro" id="IPR004572">
    <property type="entry name" value="Protoporphyrinogen_oxidase"/>
</dbReference>
<evidence type="ECO:0000256" key="10">
    <source>
        <dbReference type="ARBA" id="ARBA00023133"/>
    </source>
</evidence>
<evidence type="ECO:0000256" key="11">
    <source>
        <dbReference type="RuleBase" id="RU364052"/>
    </source>
</evidence>
<feature type="domain" description="Amine oxidase" evidence="13">
    <location>
        <begin position="15"/>
        <end position="458"/>
    </location>
</feature>
<keyword evidence="12" id="KW-0812">Transmembrane</keyword>
<reference evidence="15" key="1">
    <citation type="submission" date="2016-10" db="EMBL/GenBank/DDBJ databases">
        <authorList>
            <person name="Varghese N."/>
            <person name="Submissions S."/>
        </authorList>
    </citation>
    <scope>NUCLEOTIDE SEQUENCE [LARGE SCALE GENOMIC DNA]</scope>
    <source>
        <strain evidence="15">OK042</strain>
    </source>
</reference>
<dbReference type="GO" id="GO:0005737">
    <property type="term" value="C:cytoplasm"/>
    <property type="evidence" value="ECO:0007669"/>
    <property type="project" value="UniProtKB-SubCell"/>
</dbReference>
<dbReference type="Gene3D" id="3.90.660.20">
    <property type="entry name" value="Protoporphyrinogen oxidase, mitochondrial, domain 2"/>
    <property type="match status" value="1"/>
</dbReference>
<dbReference type="UniPathway" id="UPA00252"/>
<dbReference type="NCBIfam" id="NF008845">
    <property type="entry name" value="PRK11883.1-5"/>
    <property type="match status" value="1"/>
</dbReference>
<evidence type="ECO:0000256" key="4">
    <source>
        <dbReference type="ARBA" id="ARBA00008310"/>
    </source>
</evidence>
<keyword evidence="15" id="KW-1185">Reference proteome</keyword>
<sequence length="470" mass="51621">MSDKTYHITIVGGGITGLTAAFYLQKEIEEKGLPIQFQLLEENGRLGGKIQTWRHEGFVIEQGPDSFLERKTSAAQLATDLGLAQELVRNSTGQAYIWHNERLIPIPEGAVMGVPTKLMPFVTTDLISWPGKIRAAADLILPASSGDGDISVGEFFRRRLGDEVIENLIQPLLSGVYSGDIDNLSLLASFPQFAQMEKQHRSLILAMKKSRPQAKVQGKPKGIFLTLKNGLESLVEGIEKELPASAIRKNTGVKELLKQESGKYTLVMKDGERMETDAVLFTVPHAVAEPLLRPYTSVPSLPQAKPHMVATISMAFPESAVDLGLEGTGFIVPRNAGAKITACTWAHRKWPHTTPAGAALLRCFVGKAKEQSFMELTDEEVMELALRDLHKTMTIRQKPDFYRVTRLQNAIPYVVGHQAWARDVSEKVASSLPGVMLAGASYNGVGVPDCIDQGKKAVPHLLETVQRLRK</sequence>
<evidence type="ECO:0000256" key="1">
    <source>
        <dbReference type="ARBA" id="ARBA00001755"/>
    </source>
</evidence>
<dbReference type="SUPFAM" id="SSF51905">
    <property type="entry name" value="FAD/NAD(P)-binding domain"/>
    <property type="match status" value="1"/>
</dbReference>
<dbReference type="InterPro" id="IPR050464">
    <property type="entry name" value="Zeta_carotene_desat/Oxidored"/>
</dbReference>
<dbReference type="NCBIfam" id="TIGR00562">
    <property type="entry name" value="proto_IX_ox"/>
    <property type="match status" value="1"/>
</dbReference>
<evidence type="ECO:0000256" key="8">
    <source>
        <dbReference type="ARBA" id="ARBA00022827"/>
    </source>
</evidence>
<keyword evidence="12" id="KW-0472">Membrane</keyword>
<feature type="transmembrane region" description="Helical" evidence="12">
    <location>
        <begin position="6"/>
        <end position="24"/>
    </location>
</feature>
<dbReference type="InterPro" id="IPR036188">
    <property type="entry name" value="FAD/NAD-bd_sf"/>
</dbReference>
<dbReference type="GO" id="GO:0004729">
    <property type="term" value="F:oxygen-dependent protoporphyrinogen oxidase activity"/>
    <property type="evidence" value="ECO:0007669"/>
    <property type="project" value="UniProtKB-UniRule"/>
</dbReference>
<dbReference type="Pfam" id="PF01593">
    <property type="entry name" value="Amino_oxidase"/>
    <property type="match status" value="1"/>
</dbReference>
<organism evidence="14 15">
    <name type="scientific">Brevibacillus centrosporus</name>
    <dbReference type="NCBI Taxonomy" id="54910"/>
    <lineage>
        <taxon>Bacteria</taxon>
        <taxon>Bacillati</taxon>
        <taxon>Bacillota</taxon>
        <taxon>Bacilli</taxon>
        <taxon>Bacillales</taxon>
        <taxon>Paenibacillaceae</taxon>
        <taxon>Brevibacillus</taxon>
    </lineage>
</organism>
<dbReference type="SUPFAM" id="SSF54373">
    <property type="entry name" value="FAD-linked reductases, C-terminal domain"/>
    <property type="match status" value="1"/>
</dbReference>
<keyword evidence="10 11" id="KW-0350">Heme biosynthesis</keyword>
<evidence type="ECO:0000313" key="14">
    <source>
        <dbReference type="EMBL" id="SFK09862.1"/>
    </source>
</evidence>
<comment type="cofactor">
    <cofactor evidence="2 11">
        <name>FAD</name>
        <dbReference type="ChEBI" id="CHEBI:57692"/>
    </cofactor>
</comment>
<name>A0A1I3WQY7_9BACL</name>
<dbReference type="PANTHER" id="PTHR42923:SF3">
    <property type="entry name" value="PROTOPORPHYRINOGEN OXIDASE"/>
    <property type="match status" value="1"/>
</dbReference>
<dbReference type="InterPro" id="IPR002937">
    <property type="entry name" value="Amino_oxidase"/>
</dbReference>
<dbReference type="Gene3D" id="1.10.3110.10">
    <property type="entry name" value="protoporphyrinogen ix oxidase, domain 3"/>
    <property type="match status" value="1"/>
</dbReference>
<evidence type="ECO:0000259" key="13">
    <source>
        <dbReference type="Pfam" id="PF01593"/>
    </source>
</evidence>
<dbReference type="GO" id="GO:0006783">
    <property type="term" value="P:heme biosynthetic process"/>
    <property type="evidence" value="ECO:0007669"/>
    <property type="project" value="UniProtKB-UniRule"/>
</dbReference>
<evidence type="ECO:0000256" key="5">
    <source>
        <dbReference type="ARBA" id="ARBA00012402"/>
    </source>
</evidence>
<evidence type="ECO:0000256" key="6">
    <source>
        <dbReference type="ARBA" id="ARBA00019046"/>
    </source>
</evidence>
<comment type="subcellular location">
    <subcellularLocation>
        <location evidence="11">Cytoplasm</location>
    </subcellularLocation>
</comment>
<evidence type="ECO:0000313" key="15">
    <source>
        <dbReference type="Proteomes" id="UP000198915"/>
    </source>
</evidence>
<dbReference type="STRING" id="1884381.SAMN05518846_108271"/>
<proteinExistence type="inferred from homology"/>
<evidence type="ECO:0000256" key="12">
    <source>
        <dbReference type="SAM" id="Phobius"/>
    </source>
</evidence>
<dbReference type="RefSeq" id="WP_092269638.1">
    <property type="nucleotide sequence ID" value="NZ_FORT01000008.1"/>
</dbReference>
<keyword evidence="12" id="KW-1133">Transmembrane helix</keyword>
<evidence type="ECO:0000256" key="3">
    <source>
        <dbReference type="ARBA" id="ARBA00004744"/>
    </source>
</evidence>
<gene>
    <name evidence="14" type="ORF">SAMN05518846_108271</name>
</gene>
<dbReference type="PANTHER" id="PTHR42923">
    <property type="entry name" value="PROTOPORPHYRINOGEN OXIDASE"/>
    <property type="match status" value="1"/>
</dbReference>
<keyword evidence="11" id="KW-0963">Cytoplasm</keyword>
<dbReference type="Gene3D" id="3.50.50.60">
    <property type="entry name" value="FAD/NAD(P)-binding domain"/>
    <property type="match status" value="1"/>
</dbReference>